<evidence type="ECO:0000256" key="6">
    <source>
        <dbReference type="ARBA" id="ARBA00048045"/>
    </source>
</evidence>
<dbReference type="InterPro" id="IPR016192">
    <property type="entry name" value="APOBEC/CMP_deaminase_Zn-bd"/>
</dbReference>
<feature type="binding site" evidence="7">
    <location>
        <position position="85"/>
    </location>
    <ligand>
        <name>Zn(2+)</name>
        <dbReference type="ChEBI" id="CHEBI:29105"/>
        <note>catalytic</note>
    </ligand>
</feature>
<proteinExistence type="inferred from homology"/>
<comment type="cofactor">
    <cofactor evidence="7">
        <name>Zn(2+)</name>
        <dbReference type="ChEBI" id="CHEBI:29105"/>
    </cofactor>
    <text evidence="7">Binds 1 zinc ion per subunit.</text>
</comment>
<dbReference type="EMBL" id="AENT01000016">
    <property type="protein sequence ID" value="EFR42774.1"/>
    <property type="molecule type" value="Genomic_DNA"/>
</dbReference>
<dbReference type="OrthoDB" id="9802676at2"/>
<keyword evidence="4 7" id="KW-0378">Hydrolase</keyword>
<dbReference type="PROSITE" id="PS51747">
    <property type="entry name" value="CYT_DCMP_DEAMINASES_2"/>
    <property type="match status" value="1"/>
</dbReference>
<evidence type="ECO:0000256" key="4">
    <source>
        <dbReference type="ARBA" id="ARBA00022801"/>
    </source>
</evidence>
<comment type="function">
    <text evidence="7">Catalyzes the deamination of adenosine to inosine at the wobble position 34 of tRNA(Arg2).</text>
</comment>
<evidence type="ECO:0000313" key="10">
    <source>
        <dbReference type="Proteomes" id="UP000004594"/>
    </source>
</evidence>
<feature type="binding site" evidence="7">
    <location>
        <position position="52"/>
    </location>
    <ligand>
        <name>Zn(2+)</name>
        <dbReference type="ChEBI" id="CHEBI:29105"/>
        <note>catalytic</note>
    </ligand>
</feature>
<gene>
    <name evidence="7" type="primary">tadA</name>
    <name evidence="9" type="ORF">HMPREF9220_0918</name>
</gene>
<dbReference type="GO" id="GO:0008270">
    <property type="term" value="F:zinc ion binding"/>
    <property type="evidence" value="ECO:0007669"/>
    <property type="project" value="UniProtKB-UniRule"/>
</dbReference>
<dbReference type="InterPro" id="IPR058535">
    <property type="entry name" value="MafB19-deam"/>
</dbReference>
<keyword evidence="2 7" id="KW-0819">tRNA processing</keyword>
<comment type="catalytic activity">
    <reaction evidence="6 7">
        <text>adenosine(34) in tRNA + H2O + H(+) = inosine(34) in tRNA + NH4(+)</text>
        <dbReference type="Rhea" id="RHEA:43168"/>
        <dbReference type="Rhea" id="RHEA-COMP:10373"/>
        <dbReference type="Rhea" id="RHEA-COMP:10374"/>
        <dbReference type="ChEBI" id="CHEBI:15377"/>
        <dbReference type="ChEBI" id="CHEBI:15378"/>
        <dbReference type="ChEBI" id="CHEBI:28938"/>
        <dbReference type="ChEBI" id="CHEBI:74411"/>
        <dbReference type="ChEBI" id="CHEBI:82852"/>
        <dbReference type="EC" id="3.5.4.33"/>
    </reaction>
</comment>
<dbReference type="Pfam" id="PF14437">
    <property type="entry name" value="MafB19-deam"/>
    <property type="match status" value="1"/>
</dbReference>
<comment type="subunit">
    <text evidence="7">Homodimer.</text>
</comment>
<dbReference type="RefSeq" id="WP_007554534.1">
    <property type="nucleotide sequence ID" value="NZ_AENT01000016.1"/>
</dbReference>
<comment type="similarity">
    <text evidence="1">Belongs to the cytidine and deoxycytidylate deaminase family. ADAT2 subfamily.</text>
</comment>
<sequence>MNDKDYMTLAIQEAKKAYMNNEMPIGAIITYKDIIIANSYNECEKNKNIFDHAEILAIKKASKLLNTSRLTGCTLYVTIEPCPMCAGAIMHSRIDRLVFGAFNNLYGGIISKYKIGKDSSMNHTLSVVSGIEENTCKQLVCDFFKNKRR</sequence>
<accession>E4L8U9</accession>
<evidence type="ECO:0000313" key="9">
    <source>
        <dbReference type="EMBL" id="EFR42774.1"/>
    </source>
</evidence>
<evidence type="ECO:0000259" key="8">
    <source>
        <dbReference type="PROSITE" id="PS51747"/>
    </source>
</evidence>
<feature type="binding site" evidence="7">
    <location>
        <position position="82"/>
    </location>
    <ligand>
        <name>Zn(2+)</name>
        <dbReference type="ChEBI" id="CHEBI:29105"/>
        <note>catalytic</note>
    </ligand>
</feature>
<protein>
    <recommendedName>
        <fullName evidence="7">tRNA-specific adenosine deaminase</fullName>
        <ecNumber evidence="7">3.5.4.33</ecNumber>
    </recommendedName>
</protein>
<dbReference type="GO" id="GO:0002100">
    <property type="term" value="P:tRNA wobble adenosine to inosine editing"/>
    <property type="evidence" value="ECO:0007669"/>
    <property type="project" value="UniProtKB-UniRule"/>
</dbReference>
<dbReference type="PROSITE" id="PS00903">
    <property type="entry name" value="CYT_DCMP_DEAMINASES_1"/>
    <property type="match status" value="1"/>
</dbReference>
<name>E4L8U9_9FIRM</name>
<dbReference type="PANTHER" id="PTHR11079">
    <property type="entry name" value="CYTOSINE DEAMINASE FAMILY MEMBER"/>
    <property type="match status" value="1"/>
</dbReference>
<evidence type="ECO:0000256" key="7">
    <source>
        <dbReference type="HAMAP-Rule" id="MF_00972"/>
    </source>
</evidence>
<keyword evidence="5 7" id="KW-0862">Zinc</keyword>
<dbReference type="PANTHER" id="PTHR11079:SF179">
    <property type="entry name" value="TRNA(ADENINE(34)) DEAMINASE, CHLOROPLASTIC"/>
    <property type="match status" value="1"/>
</dbReference>
<dbReference type="SUPFAM" id="SSF53927">
    <property type="entry name" value="Cytidine deaminase-like"/>
    <property type="match status" value="1"/>
</dbReference>
<organism evidence="9 10">
    <name type="scientific">Dialister micraerophilus UPII 345-E</name>
    <dbReference type="NCBI Taxonomy" id="910314"/>
    <lineage>
        <taxon>Bacteria</taxon>
        <taxon>Bacillati</taxon>
        <taxon>Bacillota</taxon>
        <taxon>Negativicutes</taxon>
        <taxon>Veillonellales</taxon>
        <taxon>Veillonellaceae</taxon>
        <taxon>Dialister</taxon>
    </lineage>
</organism>
<dbReference type="eggNOG" id="COG0590">
    <property type="taxonomic scope" value="Bacteria"/>
</dbReference>
<feature type="active site" description="Proton donor" evidence="7">
    <location>
        <position position="54"/>
    </location>
</feature>
<reference evidence="9 10" key="1">
    <citation type="submission" date="2010-11" db="EMBL/GenBank/DDBJ databases">
        <authorList>
            <person name="Durkin A.S."/>
            <person name="Madupu R."/>
            <person name="Torralba M."/>
            <person name="Gillis M."/>
            <person name="Methe B."/>
            <person name="Sutton G."/>
            <person name="Nelson K.E."/>
        </authorList>
    </citation>
    <scope>NUCLEOTIDE SEQUENCE [LARGE SCALE GENOMIC DNA]</scope>
    <source>
        <strain evidence="9 10">UPII 345-E</strain>
    </source>
</reference>
<dbReference type="Gene3D" id="3.40.140.10">
    <property type="entry name" value="Cytidine Deaminase, domain 2"/>
    <property type="match status" value="1"/>
</dbReference>
<dbReference type="Proteomes" id="UP000004594">
    <property type="component" value="Unassembled WGS sequence"/>
</dbReference>
<dbReference type="GO" id="GO:0052717">
    <property type="term" value="F:tRNA-specific adenosine-34 deaminase activity"/>
    <property type="evidence" value="ECO:0007669"/>
    <property type="project" value="UniProtKB-UniRule"/>
</dbReference>
<evidence type="ECO:0000256" key="5">
    <source>
        <dbReference type="ARBA" id="ARBA00022833"/>
    </source>
</evidence>
<dbReference type="HAMAP" id="MF_00972">
    <property type="entry name" value="tRNA_aden_deaminase"/>
    <property type="match status" value="1"/>
</dbReference>
<evidence type="ECO:0000256" key="2">
    <source>
        <dbReference type="ARBA" id="ARBA00022694"/>
    </source>
</evidence>
<dbReference type="EC" id="3.5.4.33" evidence="7"/>
<feature type="domain" description="CMP/dCMP-type deaminase" evidence="8">
    <location>
        <begin position="1"/>
        <end position="113"/>
    </location>
</feature>
<evidence type="ECO:0000256" key="1">
    <source>
        <dbReference type="ARBA" id="ARBA00010669"/>
    </source>
</evidence>
<dbReference type="InterPro" id="IPR028883">
    <property type="entry name" value="tRNA_aden_deaminase"/>
</dbReference>
<evidence type="ECO:0000256" key="3">
    <source>
        <dbReference type="ARBA" id="ARBA00022723"/>
    </source>
</evidence>
<keyword evidence="3 7" id="KW-0479">Metal-binding</keyword>
<comment type="caution">
    <text evidence="9">The sequence shown here is derived from an EMBL/GenBank/DDBJ whole genome shotgun (WGS) entry which is preliminary data.</text>
</comment>
<dbReference type="AlphaFoldDB" id="E4L8U9"/>
<dbReference type="CDD" id="cd01285">
    <property type="entry name" value="nucleoside_deaminase"/>
    <property type="match status" value="1"/>
</dbReference>
<dbReference type="InterPro" id="IPR002125">
    <property type="entry name" value="CMP_dCMP_dom"/>
</dbReference>
<dbReference type="InterPro" id="IPR016193">
    <property type="entry name" value="Cytidine_deaminase-like"/>
</dbReference>